<dbReference type="Gene3D" id="3.90.550.10">
    <property type="entry name" value="Spore Coat Polysaccharide Biosynthesis Protein SpsA, Chain A"/>
    <property type="match status" value="1"/>
</dbReference>
<reference evidence="2 3" key="1">
    <citation type="journal article" date="2019" name="Nat. Microbiol.">
        <title>Mediterranean grassland soil C-N compound turnover is dependent on rainfall and depth, and is mediated by genomically divergent microorganisms.</title>
        <authorList>
            <person name="Diamond S."/>
            <person name="Andeer P.F."/>
            <person name="Li Z."/>
            <person name="Crits-Christoph A."/>
            <person name="Burstein D."/>
            <person name="Anantharaman K."/>
            <person name="Lane K.R."/>
            <person name="Thomas B.C."/>
            <person name="Pan C."/>
            <person name="Northen T.R."/>
            <person name="Banfield J.F."/>
        </authorList>
    </citation>
    <scope>NUCLEOTIDE SEQUENCE [LARGE SCALE GENOMIC DNA]</scope>
    <source>
        <strain evidence="2">WS_2</strain>
    </source>
</reference>
<dbReference type="GO" id="GO:0016740">
    <property type="term" value="F:transferase activity"/>
    <property type="evidence" value="ECO:0007669"/>
    <property type="project" value="UniProtKB-KW"/>
</dbReference>
<gene>
    <name evidence="2" type="ORF">E6K72_06585</name>
</gene>
<keyword evidence="2" id="KW-0808">Transferase</keyword>
<name>A0A538SV92_UNCEI</name>
<dbReference type="PANTHER" id="PTHR43685">
    <property type="entry name" value="GLYCOSYLTRANSFERASE"/>
    <property type="match status" value="1"/>
</dbReference>
<proteinExistence type="predicted"/>
<dbReference type="CDD" id="cd00761">
    <property type="entry name" value="Glyco_tranf_GTA_type"/>
    <property type="match status" value="1"/>
</dbReference>
<sequence>MMGTGPVPRASIGLPVYNGEQYLAEALDSLLAQTFEDFELIVCDNASTDRTEEIGRRYAAQDRRVRYERNARNLGAPANYRRAFELSRGRYFRWAAADDVSAPQSLARCLEVLEREPNVVLAYPKTRFIDERSRVTADYEDRLHVQSSKASDRFYQVLRRLERCNAIYGLMRADVLKCTRLLGDFLAADVVFMTELSLYGTFWEVPEFLFYRRFHAAASSAMDQTQIRTFYDPANPRRIRMREWRHLWELSRAVGRAPLAVAEKVRLWSLLAWRTMRVSDRLAGELLGATRCWLTSALR</sequence>
<dbReference type="Proteomes" id="UP000317716">
    <property type="component" value="Unassembled WGS sequence"/>
</dbReference>
<dbReference type="InterPro" id="IPR001173">
    <property type="entry name" value="Glyco_trans_2-like"/>
</dbReference>
<feature type="domain" description="Glycosyltransferase 2-like" evidence="1">
    <location>
        <begin position="11"/>
        <end position="135"/>
    </location>
</feature>
<dbReference type="SUPFAM" id="SSF53448">
    <property type="entry name" value="Nucleotide-diphospho-sugar transferases"/>
    <property type="match status" value="1"/>
</dbReference>
<dbReference type="InterPro" id="IPR050834">
    <property type="entry name" value="Glycosyltransf_2"/>
</dbReference>
<dbReference type="PANTHER" id="PTHR43685:SF2">
    <property type="entry name" value="GLYCOSYLTRANSFERASE 2-LIKE DOMAIN-CONTAINING PROTEIN"/>
    <property type="match status" value="1"/>
</dbReference>
<evidence type="ECO:0000313" key="3">
    <source>
        <dbReference type="Proteomes" id="UP000317716"/>
    </source>
</evidence>
<evidence type="ECO:0000259" key="1">
    <source>
        <dbReference type="Pfam" id="PF00535"/>
    </source>
</evidence>
<dbReference type="InterPro" id="IPR029044">
    <property type="entry name" value="Nucleotide-diphossugar_trans"/>
</dbReference>
<dbReference type="Pfam" id="PF00535">
    <property type="entry name" value="Glycos_transf_2"/>
    <property type="match status" value="1"/>
</dbReference>
<dbReference type="EMBL" id="VBOS01000223">
    <property type="protein sequence ID" value="TMQ55303.1"/>
    <property type="molecule type" value="Genomic_DNA"/>
</dbReference>
<evidence type="ECO:0000313" key="2">
    <source>
        <dbReference type="EMBL" id="TMQ55303.1"/>
    </source>
</evidence>
<comment type="caution">
    <text evidence="2">The sequence shown here is derived from an EMBL/GenBank/DDBJ whole genome shotgun (WGS) entry which is preliminary data.</text>
</comment>
<organism evidence="2 3">
    <name type="scientific">Eiseniibacteriota bacterium</name>
    <dbReference type="NCBI Taxonomy" id="2212470"/>
    <lineage>
        <taxon>Bacteria</taxon>
        <taxon>Candidatus Eiseniibacteriota</taxon>
    </lineage>
</organism>
<dbReference type="AlphaFoldDB" id="A0A538SV92"/>
<protein>
    <submittedName>
        <fullName evidence="2">Glycosyltransferase family 2 protein</fullName>
    </submittedName>
</protein>
<accession>A0A538SV92</accession>